<dbReference type="EMBL" id="CP000245">
    <property type="protein sequence ID" value="AEG91327.1"/>
    <property type="molecule type" value="Genomic_DNA"/>
</dbReference>
<protein>
    <recommendedName>
        <fullName evidence="1">Beta-ketoacyl synthase-like N-terminal domain-containing protein</fullName>
    </recommendedName>
</protein>
<reference evidence="2 3" key="2">
    <citation type="journal article" date="2011" name="PLoS ONE">
        <title>The Cyst-Dividing Bacterium Ramlibacter tataouinensis TTB310 Genome Reveals a Well-Stocked Toolbox for Adaptation to a Desert Environment.</title>
        <authorList>
            <person name="De Luca G."/>
            <person name="Barakat M."/>
            <person name="Ortet P."/>
            <person name="Fochesato S."/>
            <person name="Jourlin-Castelli C."/>
            <person name="Ansaldi M."/>
            <person name="Py B."/>
            <person name="Fichant G."/>
            <person name="Coutinho P.M."/>
            <person name="Voulhoux R."/>
            <person name="Bastien O."/>
            <person name="Marechal E."/>
            <person name="Henrissat B."/>
            <person name="Quentin Y."/>
            <person name="Noirot P."/>
            <person name="Filloux A."/>
            <person name="Mejean V."/>
            <person name="Dubow M.S."/>
            <person name="Barras F."/>
            <person name="Barbe V."/>
            <person name="Weissenbach J."/>
            <person name="Mihalcescu I."/>
            <person name="Vermeglio A."/>
            <person name="Achouak W."/>
            <person name="Heulin T."/>
        </authorList>
    </citation>
    <scope>NUCLEOTIDE SEQUENCE [LARGE SCALE GENOMIC DNA]</scope>
    <source>
        <strain evidence="3">ATCC BAA-407 / DSM 14655 / LMG 21543 / TTB310</strain>
    </source>
</reference>
<sequence length="274" mass="28062">MSGVQRLEVWVDGIGLLGPGLDDWTGGRAVLAGLAPARDEKTRVPAPTTLPAAERRRAGTAVKAAIAVGLQALQASGTAPQGLATVFTSSGGDGVNCHEICAALASSDRLISPTRFHNSVHNAPSGYWSISTGAMATSSVLCAHDGSFGAGLLEAMAQCAVDRQPVLLVAYDTDYPQPLRGVRPIPDTLGVALLLSPQAGPHSLARLALQPASALTPQAAQRLADPVLEALRTAIPTARSLPLLQALAQAPVSAQAVVLDYLPGQQLALEAAPC</sequence>
<dbReference type="PATRIC" id="fig|365046.3.peg.271"/>
<organism evidence="2 3">
    <name type="scientific">Ramlibacter tataouinensis (strain ATCC BAA-407 / DSM 14655 / LMG 21543 / TTB310)</name>
    <dbReference type="NCBI Taxonomy" id="365046"/>
    <lineage>
        <taxon>Bacteria</taxon>
        <taxon>Pseudomonadati</taxon>
        <taxon>Pseudomonadota</taxon>
        <taxon>Betaproteobacteria</taxon>
        <taxon>Burkholderiales</taxon>
        <taxon>Comamonadaceae</taxon>
        <taxon>Ramlibacter</taxon>
    </lineage>
</organism>
<dbReference type="eggNOG" id="COG0304">
    <property type="taxonomic scope" value="Bacteria"/>
</dbReference>
<dbReference type="Pfam" id="PF13723">
    <property type="entry name" value="Ketoacyl-synt_2"/>
    <property type="match status" value="1"/>
</dbReference>
<reference evidence="3" key="1">
    <citation type="submission" date="2006-01" db="EMBL/GenBank/DDBJ databases">
        <title>Genome of the cyst-dividing bacterium Ramlibacter tataouinensis.</title>
        <authorList>
            <person name="Barakat M."/>
            <person name="Ortet P."/>
            <person name="De Luca G."/>
            <person name="Jourlin-Castelli C."/>
            <person name="Ansaldi M."/>
            <person name="Py B."/>
            <person name="Fichant G."/>
            <person name="Coutinho P."/>
            <person name="Voulhoux R."/>
            <person name="Bastien O."/>
            <person name="Roy S."/>
            <person name="Marechal E."/>
            <person name="Henrissat B."/>
            <person name="Quentin Y."/>
            <person name="Noirot P."/>
            <person name="Filloux A."/>
            <person name="Mejean V."/>
            <person name="DuBow M."/>
            <person name="Barras F."/>
            <person name="Heulin T."/>
        </authorList>
    </citation>
    <scope>NUCLEOTIDE SEQUENCE [LARGE SCALE GENOMIC DNA]</scope>
    <source>
        <strain evidence="3">ATCC BAA-407 / DSM 14655 / LMG 21543 / TTB310</strain>
    </source>
</reference>
<dbReference type="KEGG" id="rta:Rta_02620"/>
<keyword evidence="3" id="KW-1185">Reference proteome</keyword>
<evidence type="ECO:0000259" key="1">
    <source>
        <dbReference type="Pfam" id="PF13723"/>
    </source>
</evidence>
<dbReference type="InterPro" id="IPR016039">
    <property type="entry name" value="Thiolase-like"/>
</dbReference>
<dbReference type="AlphaFoldDB" id="F5Y4K9"/>
<dbReference type="GO" id="GO:0016746">
    <property type="term" value="F:acyltransferase activity"/>
    <property type="evidence" value="ECO:0007669"/>
    <property type="project" value="InterPro"/>
</dbReference>
<dbReference type="STRING" id="365046.Rta_02620"/>
<gene>
    <name evidence="2" type="ordered locus">Rta_02620</name>
</gene>
<dbReference type="HOGENOM" id="CLU_1041583_0_0_4"/>
<dbReference type="SUPFAM" id="SSF53901">
    <property type="entry name" value="Thiolase-like"/>
    <property type="match status" value="1"/>
</dbReference>
<feature type="domain" description="Beta-ketoacyl synthase-like N-terminal" evidence="1">
    <location>
        <begin position="41"/>
        <end position="224"/>
    </location>
</feature>
<dbReference type="InterPro" id="IPR014030">
    <property type="entry name" value="Ketoacyl_synth_N"/>
</dbReference>
<accession>F5Y4K9</accession>
<evidence type="ECO:0000313" key="3">
    <source>
        <dbReference type="Proteomes" id="UP000008385"/>
    </source>
</evidence>
<proteinExistence type="predicted"/>
<dbReference type="Proteomes" id="UP000008385">
    <property type="component" value="Chromosome"/>
</dbReference>
<evidence type="ECO:0000313" key="2">
    <source>
        <dbReference type="EMBL" id="AEG91327.1"/>
    </source>
</evidence>
<name>F5Y4K9_RAMTT</name>